<evidence type="ECO:0000313" key="3">
    <source>
        <dbReference type="Proteomes" id="UP001144347"/>
    </source>
</evidence>
<gene>
    <name evidence="2" type="ORF">O0955_02170</name>
</gene>
<evidence type="ECO:0000313" key="2">
    <source>
        <dbReference type="EMBL" id="MCZ4242797.1"/>
    </source>
</evidence>
<keyword evidence="1" id="KW-0472">Membrane</keyword>
<dbReference type="EMBL" id="JAPWGM010000001">
    <property type="protein sequence ID" value="MCZ4242797.1"/>
    <property type="molecule type" value="Genomic_DNA"/>
</dbReference>
<keyword evidence="3" id="KW-1185">Reference proteome</keyword>
<feature type="transmembrane region" description="Helical" evidence="1">
    <location>
        <begin position="79"/>
        <end position="102"/>
    </location>
</feature>
<comment type="caution">
    <text evidence="2">The sequence shown here is derived from an EMBL/GenBank/DDBJ whole genome shotgun (WGS) entry which is preliminary data.</text>
</comment>
<feature type="transmembrane region" description="Helical" evidence="1">
    <location>
        <begin position="157"/>
        <end position="179"/>
    </location>
</feature>
<dbReference type="Proteomes" id="UP001144347">
    <property type="component" value="Unassembled WGS sequence"/>
</dbReference>
<evidence type="ECO:0000256" key="1">
    <source>
        <dbReference type="SAM" id="Phobius"/>
    </source>
</evidence>
<feature type="transmembrane region" description="Helical" evidence="1">
    <location>
        <begin position="44"/>
        <end position="67"/>
    </location>
</feature>
<sequence>MENLHYQPSGIMPGKGIVLSLVIAFVSTVILSIAYIALQWFIPIIYLNVFITLGLGFGIFMALNFALGIGKIRNTRYAFILSVVCALLAFYSQWALFVSLMYEASGSMGGGTWVKSSFNLDGFWYIFTHPKLLFDSMVSLNEVGTFTIKKSTVSGGFLWVVWVIEALMILGIPVISSLAGKATKPFSELNNAWMEEKELETKLSFIEDKDGFIQKLTNGNFEALKPAPADADLSSSYAQMVVFESPGDGVKYLTVRNVVHNVDKKGNDKVDKTDIVEYFRITSALPV</sequence>
<organism evidence="2 3">
    <name type="scientific">Pedobacter punctiformis</name>
    <dbReference type="NCBI Taxonomy" id="3004097"/>
    <lineage>
        <taxon>Bacteria</taxon>
        <taxon>Pseudomonadati</taxon>
        <taxon>Bacteroidota</taxon>
        <taxon>Sphingobacteriia</taxon>
        <taxon>Sphingobacteriales</taxon>
        <taxon>Sphingobacteriaceae</taxon>
        <taxon>Pedobacter</taxon>
    </lineage>
</organism>
<name>A0ABT4L4F2_9SPHI</name>
<evidence type="ECO:0008006" key="4">
    <source>
        <dbReference type="Google" id="ProtNLM"/>
    </source>
</evidence>
<reference evidence="2" key="1">
    <citation type="submission" date="2022-12" db="EMBL/GenBank/DDBJ databases">
        <title>Genome sequence of HCMS5-2.</title>
        <authorList>
            <person name="Woo H."/>
        </authorList>
    </citation>
    <scope>NUCLEOTIDE SEQUENCE</scope>
    <source>
        <strain evidence="2">HCMS5-2</strain>
    </source>
</reference>
<dbReference type="RefSeq" id="WP_269425885.1">
    <property type="nucleotide sequence ID" value="NZ_JAPWGM010000001.1"/>
</dbReference>
<protein>
    <recommendedName>
        <fullName evidence="4">EF-hand domain-containing protein</fullName>
    </recommendedName>
</protein>
<keyword evidence="1" id="KW-1133">Transmembrane helix</keyword>
<feature type="transmembrane region" description="Helical" evidence="1">
    <location>
        <begin position="16"/>
        <end position="38"/>
    </location>
</feature>
<proteinExistence type="predicted"/>
<keyword evidence="1" id="KW-0812">Transmembrane</keyword>
<accession>A0ABT4L4F2</accession>